<gene>
    <name evidence="1" type="ORF">ETD86_06125</name>
</gene>
<comment type="caution">
    <text evidence="1">The sequence shown here is derived from an EMBL/GenBank/DDBJ whole genome shotgun (WGS) entry which is preliminary data.</text>
</comment>
<name>A0A5S4FT07_9ACTN</name>
<proteinExistence type="predicted"/>
<reference evidence="1 2" key="1">
    <citation type="submission" date="2019-05" db="EMBL/GenBank/DDBJ databases">
        <title>Draft genome sequence of Nonomuraea turkmeniaca DSM 43926.</title>
        <authorList>
            <person name="Saricaoglu S."/>
            <person name="Isik K."/>
        </authorList>
    </citation>
    <scope>NUCLEOTIDE SEQUENCE [LARGE SCALE GENOMIC DNA]</scope>
    <source>
        <strain evidence="1 2">DSM 43926</strain>
    </source>
</reference>
<evidence type="ECO:0000313" key="2">
    <source>
        <dbReference type="Proteomes" id="UP000309128"/>
    </source>
</evidence>
<dbReference type="AlphaFoldDB" id="A0A5S4FT07"/>
<dbReference type="Proteomes" id="UP000309128">
    <property type="component" value="Unassembled WGS sequence"/>
</dbReference>
<sequence>MALVTVEEEPTMTKSRTAWRDPLIPLTREERAAELSTLGDYTIGRLWDMKHPGQARGDRARDAMEADILRVEFPEVQP</sequence>
<protein>
    <submittedName>
        <fullName evidence="1">Uncharacterized protein</fullName>
    </submittedName>
</protein>
<accession>A0A5S4FT07</accession>
<organism evidence="1 2">
    <name type="scientific">Nonomuraea turkmeniaca</name>
    <dbReference type="NCBI Taxonomy" id="103838"/>
    <lineage>
        <taxon>Bacteria</taxon>
        <taxon>Bacillati</taxon>
        <taxon>Actinomycetota</taxon>
        <taxon>Actinomycetes</taxon>
        <taxon>Streptosporangiales</taxon>
        <taxon>Streptosporangiaceae</taxon>
        <taxon>Nonomuraea</taxon>
    </lineage>
</organism>
<dbReference type="RefSeq" id="WP_170222906.1">
    <property type="nucleotide sequence ID" value="NZ_VCKY01000014.1"/>
</dbReference>
<evidence type="ECO:0000313" key="1">
    <source>
        <dbReference type="EMBL" id="TMR23905.1"/>
    </source>
</evidence>
<dbReference type="EMBL" id="VCKY01000014">
    <property type="protein sequence ID" value="TMR23905.1"/>
    <property type="molecule type" value="Genomic_DNA"/>
</dbReference>
<keyword evidence="2" id="KW-1185">Reference proteome</keyword>